<gene>
    <name evidence="2" type="ORF">BSZ40_10685</name>
</gene>
<organism evidence="2 3">
    <name type="scientific">Buchananella hordeovulneris</name>
    <dbReference type="NCBI Taxonomy" id="52770"/>
    <lineage>
        <taxon>Bacteria</taxon>
        <taxon>Bacillati</taxon>
        <taxon>Actinomycetota</taxon>
        <taxon>Actinomycetes</taxon>
        <taxon>Actinomycetales</taxon>
        <taxon>Actinomycetaceae</taxon>
        <taxon>Buchananella</taxon>
    </lineage>
</organism>
<dbReference type="EMBL" id="MQVS01000015">
    <property type="protein sequence ID" value="OKL50820.1"/>
    <property type="molecule type" value="Genomic_DNA"/>
</dbReference>
<keyword evidence="3" id="KW-1185">Reference proteome</keyword>
<evidence type="ECO:0008006" key="4">
    <source>
        <dbReference type="Google" id="ProtNLM"/>
    </source>
</evidence>
<dbReference type="STRING" id="52770.BSZ40_10685"/>
<reference evidence="3" key="1">
    <citation type="submission" date="2016-12" db="EMBL/GenBank/DDBJ databases">
        <authorList>
            <person name="Meng X."/>
        </authorList>
    </citation>
    <scope>NUCLEOTIDE SEQUENCE [LARGE SCALE GENOMIC DNA]</scope>
    <source>
        <strain evidence="3">DSM 20732</strain>
    </source>
</reference>
<accession>A0A1Q5PTW1</accession>
<evidence type="ECO:0000256" key="1">
    <source>
        <dbReference type="SAM" id="SignalP"/>
    </source>
</evidence>
<evidence type="ECO:0000313" key="2">
    <source>
        <dbReference type="EMBL" id="OKL50820.1"/>
    </source>
</evidence>
<comment type="caution">
    <text evidence="2">The sequence shown here is derived from an EMBL/GenBank/DDBJ whole genome shotgun (WGS) entry which is preliminary data.</text>
</comment>
<dbReference type="Proteomes" id="UP000185612">
    <property type="component" value="Unassembled WGS sequence"/>
</dbReference>
<dbReference type="AlphaFoldDB" id="A0A1Q5PTW1"/>
<dbReference type="InParanoid" id="A0A1Q5PTW1"/>
<proteinExistence type="predicted"/>
<keyword evidence="1" id="KW-0732">Signal</keyword>
<name>A0A1Q5PTW1_9ACTO</name>
<evidence type="ECO:0000313" key="3">
    <source>
        <dbReference type="Proteomes" id="UP000185612"/>
    </source>
</evidence>
<feature type="chain" id="PRO_5039273832" description="DUF732 domain-containing protein" evidence="1">
    <location>
        <begin position="25"/>
        <end position="160"/>
    </location>
</feature>
<protein>
    <recommendedName>
        <fullName evidence="4">DUF732 domain-containing protein</fullName>
    </recommendedName>
</protein>
<feature type="signal peptide" evidence="1">
    <location>
        <begin position="1"/>
        <end position="24"/>
    </location>
</feature>
<sequence>MRQLGTVAAVLGCVLGLAACGQQADAGSAATAGATSWTDETDLALVQCLRDEGIAISDPQPGGLPVFESDENLDPAAFEAAAKKCGEKLGLPPDSFAPISDQESLDLAVQMAECLRTKGHDVPDPLAGQDLQIAESVPQSDLEACFQQVDSQRPGGEETK</sequence>
<dbReference type="PROSITE" id="PS51257">
    <property type="entry name" value="PROKAR_LIPOPROTEIN"/>
    <property type="match status" value="1"/>
</dbReference>